<dbReference type="PROSITE" id="PS00409">
    <property type="entry name" value="PROKAR_NTER_METHYL"/>
    <property type="match status" value="1"/>
</dbReference>
<evidence type="ECO:0000313" key="13">
    <source>
        <dbReference type="Proteomes" id="UP001652504"/>
    </source>
</evidence>
<reference evidence="12 13" key="1">
    <citation type="submission" date="2022-10" db="EMBL/GenBank/DDBJ databases">
        <title>Aestuariibacter sp. AA17 isolated from Montipora capitata coral fragment.</title>
        <authorList>
            <person name="Emsley S.A."/>
            <person name="Pfannmuller K.M."/>
            <person name="Loughran R.M."/>
            <person name="Shlafstein M."/>
            <person name="Papke E."/>
            <person name="Saw J.H."/>
            <person name="Ushijima B."/>
            <person name="Videau P."/>
        </authorList>
    </citation>
    <scope>NUCLEOTIDE SEQUENCE [LARGE SCALE GENOMIC DNA]</scope>
    <source>
        <strain evidence="12 13">AA17</strain>
    </source>
</reference>
<keyword evidence="4" id="KW-1003">Cell membrane</keyword>
<evidence type="ECO:0000256" key="10">
    <source>
        <dbReference type="SAM" id="Phobius"/>
    </source>
</evidence>
<dbReference type="Pfam" id="PF07963">
    <property type="entry name" value="N_methyl"/>
    <property type="match status" value="1"/>
</dbReference>
<dbReference type="Pfam" id="PF08334">
    <property type="entry name" value="T2SSG"/>
    <property type="match status" value="1"/>
</dbReference>
<keyword evidence="5" id="KW-0488">Methylation</keyword>
<proteinExistence type="inferred from homology"/>
<evidence type="ECO:0000256" key="9">
    <source>
        <dbReference type="ARBA" id="ARBA00023136"/>
    </source>
</evidence>
<keyword evidence="13" id="KW-1185">Reference proteome</keyword>
<evidence type="ECO:0000256" key="6">
    <source>
        <dbReference type="ARBA" id="ARBA00022519"/>
    </source>
</evidence>
<comment type="caution">
    <text evidence="12">The sequence shown here is derived from an EMBL/GenBank/DDBJ whole genome shotgun (WGS) entry which is preliminary data.</text>
</comment>
<keyword evidence="8 10" id="KW-1133">Transmembrane helix</keyword>
<dbReference type="Proteomes" id="UP001652504">
    <property type="component" value="Unassembled WGS sequence"/>
</dbReference>
<evidence type="ECO:0000259" key="11">
    <source>
        <dbReference type="Pfam" id="PF08334"/>
    </source>
</evidence>
<dbReference type="RefSeq" id="WP_263710497.1">
    <property type="nucleotide sequence ID" value="NZ_JAOWKX010000001.1"/>
</dbReference>
<evidence type="ECO:0000256" key="4">
    <source>
        <dbReference type="ARBA" id="ARBA00022475"/>
    </source>
</evidence>
<sequence length="137" mass="15252">MNQLQRRKQQGFSLIELIIVITIMGLLVSLVAPEMMGKVNTTQKKAAAAQLEMFSTALDTYRLDIGSYPDNLEELRSSDKSRWDGPYLPKSVPLDPWDNPYSYKKPGEDGNPYYLASLGADGKPGGEDDNADIVYSF</sequence>
<evidence type="ECO:0000256" key="8">
    <source>
        <dbReference type="ARBA" id="ARBA00022989"/>
    </source>
</evidence>
<feature type="transmembrane region" description="Helical" evidence="10">
    <location>
        <begin position="12"/>
        <end position="32"/>
    </location>
</feature>
<name>A0ABT3A4W4_9ALTE</name>
<accession>A0ABT3A4W4</accession>
<feature type="domain" description="Type II secretion system protein GspG C-terminal" evidence="11">
    <location>
        <begin position="35"/>
        <end position="134"/>
    </location>
</feature>
<gene>
    <name evidence="12" type="primary">gspG</name>
    <name evidence="12" type="ORF">OE749_01130</name>
</gene>
<evidence type="ECO:0000313" key="12">
    <source>
        <dbReference type="EMBL" id="MCV2883297.1"/>
    </source>
</evidence>
<keyword evidence="9 10" id="KW-0472">Membrane</keyword>
<evidence type="ECO:0000256" key="7">
    <source>
        <dbReference type="ARBA" id="ARBA00022692"/>
    </source>
</evidence>
<evidence type="ECO:0000256" key="3">
    <source>
        <dbReference type="ARBA" id="ARBA00020042"/>
    </source>
</evidence>
<dbReference type="PRINTS" id="PR00813">
    <property type="entry name" value="BCTERIALGSPG"/>
</dbReference>
<dbReference type="NCBIfam" id="TIGR02532">
    <property type="entry name" value="IV_pilin_GFxxxE"/>
    <property type="match status" value="1"/>
</dbReference>
<evidence type="ECO:0000256" key="1">
    <source>
        <dbReference type="ARBA" id="ARBA00004377"/>
    </source>
</evidence>
<organism evidence="12 13">
    <name type="scientific">Fluctibacter corallii</name>
    <dbReference type="NCBI Taxonomy" id="2984329"/>
    <lineage>
        <taxon>Bacteria</taxon>
        <taxon>Pseudomonadati</taxon>
        <taxon>Pseudomonadota</taxon>
        <taxon>Gammaproteobacteria</taxon>
        <taxon>Alteromonadales</taxon>
        <taxon>Alteromonadaceae</taxon>
        <taxon>Fluctibacter</taxon>
    </lineage>
</organism>
<keyword evidence="7 10" id="KW-0812">Transmembrane</keyword>
<dbReference type="EMBL" id="JAOWKX010000001">
    <property type="protein sequence ID" value="MCV2883297.1"/>
    <property type="molecule type" value="Genomic_DNA"/>
</dbReference>
<dbReference type="PANTHER" id="PTHR30093">
    <property type="entry name" value="GENERAL SECRETION PATHWAY PROTEIN G"/>
    <property type="match status" value="1"/>
</dbReference>
<dbReference type="InterPro" id="IPR045584">
    <property type="entry name" value="Pilin-like"/>
</dbReference>
<dbReference type="InterPro" id="IPR000983">
    <property type="entry name" value="Bac_GSPG_pilin"/>
</dbReference>
<dbReference type="SUPFAM" id="SSF54523">
    <property type="entry name" value="Pili subunits"/>
    <property type="match status" value="1"/>
</dbReference>
<comment type="subcellular location">
    <subcellularLocation>
        <location evidence="1">Cell inner membrane</location>
        <topology evidence="1">Single-pass membrane protein</topology>
    </subcellularLocation>
</comment>
<dbReference type="NCBIfam" id="TIGR01710">
    <property type="entry name" value="typeII_sec_gspG"/>
    <property type="match status" value="1"/>
</dbReference>
<dbReference type="Gene3D" id="3.30.700.10">
    <property type="entry name" value="Glycoprotein, Type 4 Pilin"/>
    <property type="match status" value="1"/>
</dbReference>
<dbReference type="PANTHER" id="PTHR30093:SF45">
    <property type="entry name" value="TYPE II SECRETION SYSTEM CORE PROTEIN G"/>
    <property type="match status" value="1"/>
</dbReference>
<comment type="similarity">
    <text evidence="2">Belongs to the GSP G family.</text>
</comment>
<protein>
    <recommendedName>
        <fullName evidence="3">Type II secretion system core protein G</fullName>
    </recommendedName>
</protein>
<dbReference type="InterPro" id="IPR013545">
    <property type="entry name" value="T2SS_protein-GspG_C"/>
</dbReference>
<keyword evidence="6" id="KW-0997">Cell inner membrane</keyword>
<dbReference type="InterPro" id="IPR012902">
    <property type="entry name" value="N_methyl_site"/>
</dbReference>
<evidence type="ECO:0000256" key="2">
    <source>
        <dbReference type="ARBA" id="ARBA00009984"/>
    </source>
</evidence>
<evidence type="ECO:0000256" key="5">
    <source>
        <dbReference type="ARBA" id="ARBA00022481"/>
    </source>
</evidence>
<dbReference type="InterPro" id="IPR010054">
    <property type="entry name" value="Type2_sec_GspG"/>
</dbReference>